<evidence type="ECO:0000313" key="2">
    <source>
        <dbReference type="Proteomes" id="UP000003299"/>
    </source>
</evidence>
<dbReference type="AlphaFoldDB" id="F0B9Y0"/>
<proteinExistence type="predicted"/>
<sequence length="40" mass="4275">MRSDTGAVPSHPTPNQALAQAANALWAPHADRAYMDCKPI</sequence>
<reference evidence="1 2" key="1">
    <citation type="journal article" date="2011" name="BMC Genomics">
        <title>Comparative genomics reveals diversity among xanthomonads infecting tomato and pepper.</title>
        <authorList>
            <person name="Potnis N."/>
            <person name="Krasileva K."/>
            <person name="Chow V."/>
            <person name="Almeida N.F."/>
            <person name="Patil P.B."/>
            <person name="Ryan R.P."/>
            <person name="Sharlach M."/>
            <person name="Behlau F."/>
            <person name="Dow J.M."/>
            <person name="Momol M.T."/>
            <person name="White F.F."/>
            <person name="Preston J.F."/>
            <person name="Vinatzer B.A."/>
            <person name="Koebnik R."/>
            <person name="Setubal J.C."/>
            <person name="Norman D.J."/>
            <person name="Staskawicz B.J."/>
            <person name="Jones J.B."/>
        </authorList>
    </citation>
    <scope>NUCLEOTIDE SEQUENCE [LARGE SCALE GENOMIC DNA]</scope>
    <source>
        <strain evidence="1 2">ATCC 35937</strain>
    </source>
</reference>
<protein>
    <submittedName>
        <fullName evidence="1">Uncharacterized protein</fullName>
    </submittedName>
</protein>
<dbReference type="EMBL" id="AEQV01000019">
    <property type="protein sequence ID" value="EGD10829.1"/>
    <property type="molecule type" value="Genomic_DNA"/>
</dbReference>
<accession>F0B9Y0</accession>
<name>F0B9Y0_9XANT</name>
<evidence type="ECO:0000313" key="1">
    <source>
        <dbReference type="EMBL" id="EGD10829.1"/>
    </source>
</evidence>
<gene>
    <name evidence="1" type="ORF">XVE_0884</name>
</gene>
<organism evidence="1 2">
    <name type="scientific">Xanthomonas vesicatoria ATCC 35937</name>
    <dbReference type="NCBI Taxonomy" id="925775"/>
    <lineage>
        <taxon>Bacteria</taxon>
        <taxon>Pseudomonadati</taxon>
        <taxon>Pseudomonadota</taxon>
        <taxon>Gammaproteobacteria</taxon>
        <taxon>Lysobacterales</taxon>
        <taxon>Lysobacteraceae</taxon>
        <taxon>Xanthomonas</taxon>
    </lineage>
</organism>
<comment type="caution">
    <text evidence="1">The sequence shown here is derived from an EMBL/GenBank/DDBJ whole genome shotgun (WGS) entry which is preliminary data.</text>
</comment>
<dbReference type="Proteomes" id="UP000003299">
    <property type="component" value="Unassembled WGS sequence"/>
</dbReference>